<dbReference type="NCBIfam" id="TIGR04029">
    <property type="entry name" value="CMD_Avi_7170"/>
    <property type="match status" value="1"/>
</dbReference>
<feature type="domain" description="Carboxymuconolactone decarboxylase-like" evidence="1">
    <location>
        <begin position="238"/>
        <end position="299"/>
    </location>
</feature>
<organism evidence="2 3">
    <name type="scientific">Pectobacterium punjabense</name>
    <dbReference type="NCBI Taxonomy" id="2108399"/>
    <lineage>
        <taxon>Bacteria</taxon>
        <taxon>Pseudomonadati</taxon>
        <taxon>Pseudomonadota</taxon>
        <taxon>Gammaproteobacteria</taxon>
        <taxon>Enterobacterales</taxon>
        <taxon>Pectobacteriaceae</taxon>
        <taxon>Pectobacterium</taxon>
    </lineage>
</organism>
<reference evidence="2 3" key="1">
    <citation type="submission" date="2019-04" db="EMBL/GenBank/DDBJ databases">
        <title>Whole Genome Sequencing of Pectobacterium punjabense SS95.</title>
        <authorList>
            <person name="Sarfraz S."/>
            <person name="Oulghazi S."/>
            <person name="Roques C."/>
            <person name="Vandecasteele C."/>
            <person name="Faure D."/>
        </authorList>
    </citation>
    <scope>NUCLEOTIDE SEQUENCE [LARGE SCALE GENOMIC DNA]</scope>
    <source>
        <strain evidence="2 3">SS95</strain>
    </source>
</reference>
<evidence type="ECO:0000259" key="1">
    <source>
        <dbReference type="Pfam" id="PF02627"/>
    </source>
</evidence>
<accession>A0ABX6L7L9</accession>
<dbReference type="InterPro" id="IPR003779">
    <property type="entry name" value="CMD-like"/>
</dbReference>
<protein>
    <submittedName>
        <fullName evidence="2">Alkylhydroperoxidase domain protein</fullName>
    </submittedName>
</protein>
<gene>
    <name evidence="2" type="ORF">E2566_21185</name>
</gene>
<dbReference type="EMBL" id="CP038498">
    <property type="protein sequence ID" value="QJA22246.1"/>
    <property type="molecule type" value="Genomic_DNA"/>
</dbReference>
<dbReference type="GeneID" id="90765478"/>
<proteinExistence type="predicted"/>
<evidence type="ECO:0000313" key="3">
    <source>
        <dbReference type="Proteomes" id="UP000502681"/>
    </source>
</evidence>
<dbReference type="PANTHER" id="PTHR35446">
    <property type="entry name" value="SI:CH211-175M2.5"/>
    <property type="match status" value="1"/>
</dbReference>
<keyword evidence="3" id="KW-1185">Reference proteome</keyword>
<dbReference type="Gene3D" id="1.20.1290.10">
    <property type="entry name" value="AhpD-like"/>
    <property type="match status" value="2"/>
</dbReference>
<dbReference type="SUPFAM" id="SSF69118">
    <property type="entry name" value="AhpD-like"/>
    <property type="match status" value="2"/>
</dbReference>
<dbReference type="InterPro" id="IPR010195">
    <property type="entry name" value="Uncharacterised_peroxidase-rel"/>
</dbReference>
<dbReference type="InterPro" id="IPR023982">
    <property type="entry name" value="CHP04029_CMD-like"/>
</dbReference>
<sequence length="377" mass="41684">MTHANTLHTPDVLDTLADINPNSVLAEARKIREAATRHTQGSYDALFSAAAHDDVTLPLSLRFWFATKISGWQQDEQLQRFYAERLADFPEPTLTPALQLALDHAERLTKTPVQAAPSHVNALERAGWSVDDIVTLSQLIAFVNFQSRLLRGYRLIAGHRVGQPHSQAAVAGQWHTQPLAHSGKSAPQAFTQAELDWEPWIAPKPLAAFNADEQAILARFGHTNSDYFRLLGRNLPVLEQRTLTDKGIFYTSGGLPRKERELIAAVTSKVNGCIYCASVHARKASQLSKQDSDVQRLLDVVPGGDLSIGQSPRWQAIIDFSARLSATPAQVNANDVKQLQEQGLDTLEIVDVVQSAAFFSWANRLMLTLGEPFWPES</sequence>
<dbReference type="Proteomes" id="UP000502681">
    <property type="component" value="Chromosome"/>
</dbReference>
<dbReference type="Pfam" id="PF02627">
    <property type="entry name" value="CMD"/>
    <property type="match status" value="1"/>
</dbReference>
<dbReference type="InterPro" id="IPR029032">
    <property type="entry name" value="AhpD-like"/>
</dbReference>
<dbReference type="RefSeq" id="WP_107169316.1">
    <property type="nucleotide sequence ID" value="NZ_CP038498.1"/>
</dbReference>
<dbReference type="NCBIfam" id="TIGR01926">
    <property type="entry name" value="peroxid_rel"/>
    <property type="match status" value="1"/>
</dbReference>
<dbReference type="InterPro" id="IPR023923">
    <property type="entry name" value="AhpD_Avi7169"/>
</dbReference>
<dbReference type="PANTHER" id="PTHR35446:SF2">
    <property type="entry name" value="CARBOXYMUCONOLACTONE DECARBOXYLASE-LIKE DOMAIN-CONTAINING PROTEIN"/>
    <property type="match status" value="1"/>
</dbReference>
<dbReference type="NCBIfam" id="TIGR00778">
    <property type="entry name" value="ahpD_dom"/>
    <property type="match status" value="1"/>
</dbReference>
<dbReference type="NCBIfam" id="TIGR04030">
    <property type="entry name" value="perox_Avi_7169"/>
    <property type="match status" value="1"/>
</dbReference>
<evidence type="ECO:0000313" key="2">
    <source>
        <dbReference type="EMBL" id="QJA22246.1"/>
    </source>
</evidence>
<name>A0ABX6L7L9_9GAMM</name>
<dbReference type="InterPro" id="IPR004675">
    <property type="entry name" value="AhpD_core"/>
</dbReference>